<evidence type="ECO:0000256" key="1">
    <source>
        <dbReference type="SAM" id="Phobius"/>
    </source>
</evidence>
<name>E5DQM0_9CAUD</name>
<proteinExistence type="predicted"/>
<dbReference type="GeneID" id="18560211"/>
<keyword evidence="1" id="KW-1133">Transmembrane helix</keyword>
<evidence type="ECO:0000313" key="2">
    <source>
        <dbReference type="EMBL" id="ADQ53006.1"/>
    </source>
</evidence>
<dbReference type="Proteomes" id="UP000008726">
    <property type="component" value="Segment"/>
</dbReference>
<keyword evidence="1" id="KW-0472">Membrane</keyword>
<reference evidence="2 3" key="1">
    <citation type="journal article" date="2010" name="Virol. J.">
        <title>Genomes of the T4-related bacteriophages as windows on microbial genome evolution.</title>
        <authorList>
            <person name="Petrov V.M."/>
            <person name="Ratnayaka S."/>
            <person name="Nolan J.M."/>
            <person name="Miller E.S."/>
            <person name="Karam J.D."/>
        </authorList>
    </citation>
    <scope>NUCLEOTIDE SEQUENCE [LARGE SCALE GENOMIC DNA]</scope>
</reference>
<gene>
    <name evidence="2" type="ORF">PX29p287</name>
</gene>
<dbReference type="EMBL" id="GU396103">
    <property type="protein sequence ID" value="ADQ53006.1"/>
    <property type="molecule type" value="Genomic_DNA"/>
</dbReference>
<dbReference type="KEGG" id="vg:18560211"/>
<sequence length="66" mass="7277">MWNYAGVYALALLICSGVAAGPIISTEQLIIKLISTVAILSLNVYYGIQFNKWHGEKLESMGFVKK</sequence>
<keyword evidence="3" id="KW-1185">Reference proteome</keyword>
<keyword evidence="1" id="KW-0812">Transmembrane</keyword>
<feature type="transmembrane region" description="Helical" evidence="1">
    <location>
        <begin position="30"/>
        <end position="48"/>
    </location>
</feature>
<organism evidence="2 3">
    <name type="scientific">Aeromonas phage PX29</name>
    <dbReference type="NCBI Taxonomy" id="926067"/>
    <lineage>
        <taxon>Viruses</taxon>
        <taxon>Duplodnaviria</taxon>
        <taxon>Heunggongvirae</taxon>
        <taxon>Uroviricota</taxon>
        <taxon>Caudoviricetes</taxon>
        <taxon>Pantevenvirales</taxon>
        <taxon>Straboviridae</taxon>
        <taxon>Angelvirus</taxon>
        <taxon>Angelvirus px29</taxon>
    </lineage>
</organism>
<accession>E5DQM0</accession>
<protein>
    <submittedName>
        <fullName evidence="2">Uncharacterized protein</fullName>
    </submittedName>
</protein>
<evidence type="ECO:0000313" key="3">
    <source>
        <dbReference type="Proteomes" id="UP000008726"/>
    </source>
</evidence>
<dbReference type="RefSeq" id="YP_009011716.1">
    <property type="nucleotide sequence ID" value="NC_023688.1"/>
</dbReference>